<reference evidence="1 2" key="1">
    <citation type="submission" date="2018-12" db="EMBL/GenBank/DDBJ databases">
        <title>Rubrispira sanarue gen. nov., sp., nov., a member of the order Silvanigrellales, isolated from a brackish lake in Hamamatsu Japan.</title>
        <authorList>
            <person name="Maejima Y."/>
            <person name="Iino T."/>
            <person name="Muraguchi Y."/>
            <person name="Fukuda K."/>
            <person name="Nojiri H."/>
            <person name="Ohkuma M."/>
            <person name="Moriuchi R."/>
            <person name="Dohra H."/>
            <person name="Kimbara K."/>
            <person name="Shintani M."/>
        </authorList>
    </citation>
    <scope>NUCLEOTIDE SEQUENCE [LARGE SCALE GENOMIC DNA]</scope>
    <source>
        <strain evidence="1 2">RF1110005</strain>
    </source>
</reference>
<proteinExistence type="predicted"/>
<gene>
    <name evidence="1" type="ORF">JCM31447_00820</name>
</gene>
<organism evidence="1 2">
    <name type="scientific">Fluviispira sanaruensis</name>
    <dbReference type="NCBI Taxonomy" id="2493639"/>
    <lineage>
        <taxon>Bacteria</taxon>
        <taxon>Pseudomonadati</taxon>
        <taxon>Bdellovibrionota</taxon>
        <taxon>Oligoflexia</taxon>
        <taxon>Silvanigrellales</taxon>
        <taxon>Silvanigrellaceae</taxon>
        <taxon>Fluviispira</taxon>
    </lineage>
</organism>
<dbReference type="AlphaFoldDB" id="A0A4P2VRH4"/>
<dbReference type="OrthoDB" id="9834566at2"/>
<evidence type="ECO:0000313" key="2">
    <source>
        <dbReference type="Proteomes" id="UP000291236"/>
    </source>
</evidence>
<dbReference type="EMBL" id="AP019368">
    <property type="protein sequence ID" value="BBH51665.1"/>
    <property type="molecule type" value="Genomic_DNA"/>
</dbReference>
<accession>A0A4P2VRH4</accession>
<dbReference type="KEGG" id="sbf:JCM31447_00820"/>
<keyword evidence="2" id="KW-1185">Reference proteome</keyword>
<dbReference type="RefSeq" id="WP_130605430.1">
    <property type="nucleotide sequence ID" value="NZ_AP019368.1"/>
</dbReference>
<protein>
    <submittedName>
        <fullName evidence="1">Uncharacterized protein</fullName>
    </submittedName>
</protein>
<dbReference type="Proteomes" id="UP000291236">
    <property type="component" value="Chromosome"/>
</dbReference>
<evidence type="ECO:0000313" key="1">
    <source>
        <dbReference type="EMBL" id="BBH51665.1"/>
    </source>
</evidence>
<sequence length="149" mass="18465">MRVNVFSPLSYTWERFAELQHQYAMARGRRDVRHFDYLSEVRNDERIKEKYLDKEALKKIILNILYSNETIRETQKKELQRIDYERTYFENLYFLNRDIKKHTEMVRYLRMKALDHYVLNLKIENELIIKKEIENESIKNKEVDPKKMK</sequence>
<name>A0A4P2VRH4_FLUSA</name>